<evidence type="ECO:0000313" key="1">
    <source>
        <dbReference type="EMBL" id="MEN3232256.1"/>
    </source>
</evidence>
<gene>
    <name evidence="1" type="ORF">PUR29_01305</name>
</gene>
<organism evidence="1 2">
    <name type="scientific">Methylobacterium ajmalii</name>
    <dbReference type="NCBI Taxonomy" id="2738439"/>
    <lineage>
        <taxon>Bacteria</taxon>
        <taxon>Pseudomonadati</taxon>
        <taxon>Pseudomonadota</taxon>
        <taxon>Alphaproteobacteria</taxon>
        <taxon>Hyphomicrobiales</taxon>
        <taxon>Methylobacteriaceae</taxon>
        <taxon>Methylobacterium</taxon>
    </lineage>
</organism>
<reference evidence="1 2" key="1">
    <citation type="journal article" date="2023" name="PLoS ONE">
        <title>Complete genome assembly of Hawai'i environmental nontuberculous mycobacteria reveals unexpected co-isolation with methylobacteria.</title>
        <authorList>
            <person name="Hendrix J."/>
            <person name="Epperson L.E."/>
            <person name="Tong E.I."/>
            <person name="Chan Y.L."/>
            <person name="Hasan N.A."/>
            <person name="Dawrs S.N."/>
            <person name="Norton G.J."/>
            <person name="Virdi R."/>
            <person name="Crooks J.L."/>
            <person name="Chan E.D."/>
            <person name="Honda J.R."/>
            <person name="Strong M."/>
        </authorList>
    </citation>
    <scope>NUCLEOTIDE SEQUENCE [LARGE SCALE GENOMIC DNA]</scope>
    <source>
        <strain evidence="1 2">NJH_HI04-1</strain>
    </source>
</reference>
<evidence type="ECO:0000313" key="2">
    <source>
        <dbReference type="Proteomes" id="UP001407347"/>
    </source>
</evidence>
<dbReference type="Proteomes" id="UP001407347">
    <property type="component" value="Unassembled WGS sequence"/>
</dbReference>
<comment type="caution">
    <text evidence="1">The sequence shown here is derived from an EMBL/GenBank/DDBJ whole genome shotgun (WGS) entry which is preliminary data.</text>
</comment>
<name>A0ABU9ZM30_9HYPH</name>
<dbReference type="InterPro" id="IPR011200">
    <property type="entry name" value="UCP012608"/>
</dbReference>
<sequence length="333" mass="36187">MAPTHSIHHDLAERYVRFADDEARGRSALYEALARGVAYEKQILDFLSTLPPDKQQPNLLFAAVRSIAGMPDDFGDFRRRLLENVPAVRVLILSRSTQTNEPARCALLLPVLARLPQPLALIEVGASAGLCLLPDFYGYDFGSGVLRPEVGDGTFPIFTCAASPSTPIPSRMPRIVWRAGLDLNPLDAGNPEQSSWLETLVWPERTERLAGLRDALRIAAIQTPRIVEGNLIGGALASLCRQAPADATLVVFHTAVLAYVPDHATRQAFANEVTALSPYWICNESPRVMPDLSAGIGDPGGGRFLMTVNRKPIAWTDPHGAAITWIAAENTVP</sequence>
<dbReference type="Pfam" id="PF10094">
    <property type="entry name" value="DUF2332"/>
    <property type="match status" value="1"/>
</dbReference>
<keyword evidence="2" id="KW-1185">Reference proteome</keyword>
<proteinExistence type="predicted"/>
<dbReference type="RefSeq" id="WP_244533423.1">
    <property type="nucleotide sequence ID" value="NZ_JAQYXP010000001.1"/>
</dbReference>
<protein>
    <submittedName>
        <fullName evidence="1">DUF2332 domain-containing protein</fullName>
    </submittedName>
</protein>
<accession>A0ABU9ZM30</accession>
<dbReference type="EMBL" id="JAQYXP010000001">
    <property type="protein sequence ID" value="MEN3232256.1"/>
    <property type="molecule type" value="Genomic_DNA"/>
</dbReference>